<organism evidence="2 3">
    <name type="scientific">Vibrio parahaemolyticus</name>
    <dbReference type="NCBI Taxonomy" id="670"/>
    <lineage>
        <taxon>Bacteria</taxon>
        <taxon>Pseudomonadati</taxon>
        <taxon>Pseudomonadota</taxon>
        <taxon>Gammaproteobacteria</taxon>
        <taxon>Vibrionales</taxon>
        <taxon>Vibrionaceae</taxon>
        <taxon>Vibrio</taxon>
    </lineage>
</organism>
<proteinExistence type="predicted"/>
<sequence>TLVYASIWAVIALTGFLTWLRAPDNAFWSVFYYWRNQLYANLGHDLSSEVTTFWNGKRYVGTLASQLENTQLITLYD</sequence>
<feature type="domain" description="TraD coupling protein N-terminal" evidence="1">
    <location>
        <begin position="10"/>
        <end position="69"/>
    </location>
</feature>
<accession>A0A7Y0SJK5</accession>
<dbReference type="AlphaFoldDB" id="A0A7Y0SJK5"/>
<feature type="non-terminal residue" evidence="2">
    <location>
        <position position="77"/>
    </location>
</feature>
<dbReference type="EMBL" id="JABCLB010002031">
    <property type="protein sequence ID" value="NMU84691.1"/>
    <property type="molecule type" value="Genomic_DNA"/>
</dbReference>
<dbReference type="InterPro" id="IPR022585">
    <property type="entry name" value="TraD_N"/>
</dbReference>
<evidence type="ECO:0000313" key="2">
    <source>
        <dbReference type="EMBL" id="NMU84691.1"/>
    </source>
</evidence>
<name>A0A7Y0SJK5_VIBPH</name>
<comment type="caution">
    <text evidence="2">The sequence shown here is derived from an EMBL/GenBank/DDBJ whole genome shotgun (WGS) entry which is preliminary data.</text>
</comment>
<dbReference type="Proteomes" id="UP000518904">
    <property type="component" value="Unassembled WGS sequence"/>
</dbReference>
<evidence type="ECO:0000259" key="1">
    <source>
        <dbReference type="Pfam" id="PF12615"/>
    </source>
</evidence>
<feature type="non-terminal residue" evidence="2">
    <location>
        <position position="1"/>
    </location>
</feature>
<gene>
    <name evidence="2" type="ORF">HKB16_17650</name>
</gene>
<evidence type="ECO:0000313" key="3">
    <source>
        <dbReference type="Proteomes" id="UP000518904"/>
    </source>
</evidence>
<dbReference type="Pfam" id="PF12615">
    <property type="entry name" value="TraD_N"/>
    <property type="match status" value="1"/>
</dbReference>
<protein>
    <submittedName>
        <fullName evidence="2">Type IV conjugative transfer system coupling protein TraD</fullName>
    </submittedName>
</protein>
<reference evidence="2 3" key="1">
    <citation type="submission" date="2020-04" db="EMBL/GenBank/DDBJ databases">
        <title>Whole-genome sequencing of Vibrio spp. from China reveals different genetic environments of blaCTX-M-14 among diverse lineages.</title>
        <authorList>
            <person name="Zheng Z."/>
            <person name="Ye L."/>
            <person name="Chen S."/>
        </authorList>
    </citation>
    <scope>NUCLEOTIDE SEQUENCE [LARGE SCALE GENOMIC DNA]</scope>
    <source>
        <strain evidence="2 3">Vb0551</strain>
    </source>
</reference>